<organism evidence="3">
    <name type="scientific">marine sediment metagenome</name>
    <dbReference type="NCBI Taxonomy" id="412755"/>
    <lineage>
        <taxon>unclassified sequences</taxon>
        <taxon>metagenomes</taxon>
        <taxon>ecological metagenomes</taxon>
    </lineage>
</organism>
<comment type="caution">
    <text evidence="3">The sequence shown here is derived from an EMBL/GenBank/DDBJ whole genome shotgun (WGS) entry which is preliminary data.</text>
</comment>
<protein>
    <submittedName>
        <fullName evidence="3">Uncharacterized protein</fullName>
    </submittedName>
</protein>
<evidence type="ECO:0000313" key="3">
    <source>
        <dbReference type="EMBL" id="GAI72959.1"/>
    </source>
</evidence>
<evidence type="ECO:0000256" key="2">
    <source>
        <dbReference type="ARBA" id="ARBA00023134"/>
    </source>
</evidence>
<feature type="non-terminal residue" evidence="3">
    <location>
        <position position="1"/>
    </location>
</feature>
<name>X1SYS7_9ZZZZ</name>
<dbReference type="GO" id="GO:0005525">
    <property type="term" value="F:GTP binding"/>
    <property type="evidence" value="ECO:0007669"/>
    <property type="project" value="UniProtKB-KW"/>
</dbReference>
<dbReference type="AlphaFoldDB" id="X1SYS7"/>
<accession>X1SYS7</accession>
<evidence type="ECO:0000256" key="1">
    <source>
        <dbReference type="ARBA" id="ARBA00022741"/>
    </source>
</evidence>
<proteinExistence type="predicted"/>
<keyword evidence="1" id="KW-0547">Nucleotide-binding</keyword>
<dbReference type="EMBL" id="BARW01012624">
    <property type="protein sequence ID" value="GAI72959.1"/>
    <property type="molecule type" value="Genomic_DNA"/>
</dbReference>
<keyword evidence="2" id="KW-0342">GTP-binding</keyword>
<dbReference type="Gene3D" id="3.30.1330.20">
    <property type="entry name" value="Tubulin/FtsZ, C-terminal domain"/>
    <property type="match status" value="1"/>
</dbReference>
<gene>
    <name evidence="3" type="ORF">S12H4_23665</name>
</gene>
<sequence>VRHGDYPDRTSTDLGAVTLVSGVADFSKLERMRKRIEEVT</sequence>
<dbReference type="InterPro" id="IPR037103">
    <property type="entry name" value="Tubulin/FtsZ-like_C"/>
</dbReference>
<reference evidence="3" key="1">
    <citation type="journal article" date="2014" name="Front. Microbiol.">
        <title>High frequency of phylogenetically diverse reductive dehalogenase-homologous genes in deep subseafloor sedimentary metagenomes.</title>
        <authorList>
            <person name="Kawai M."/>
            <person name="Futagami T."/>
            <person name="Toyoda A."/>
            <person name="Takaki Y."/>
            <person name="Nishi S."/>
            <person name="Hori S."/>
            <person name="Arai W."/>
            <person name="Tsubouchi T."/>
            <person name="Morono Y."/>
            <person name="Uchiyama I."/>
            <person name="Ito T."/>
            <person name="Fujiyama A."/>
            <person name="Inagaki F."/>
            <person name="Takami H."/>
        </authorList>
    </citation>
    <scope>NUCLEOTIDE SEQUENCE</scope>
    <source>
        <strain evidence="3">Expedition CK06-06</strain>
    </source>
</reference>